<organism evidence="2 3">
    <name type="scientific">Bythopirellula goksoeyrii</name>
    <dbReference type="NCBI Taxonomy" id="1400387"/>
    <lineage>
        <taxon>Bacteria</taxon>
        <taxon>Pseudomonadati</taxon>
        <taxon>Planctomycetota</taxon>
        <taxon>Planctomycetia</taxon>
        <taxon>Pirellulales</taxon>
        <taxon>Lacipirellulaceae</taxon>
        <taxon>Bythopirellula</taxon>
    </lineage>
</organism>
<dbReference type="Pfam" id="PF07643">
    <property type="entry name" value="DUF1598"/>
    <property type="match status" value="1"/>
</dbReference>
<feature type="chain" id="PRO_5022963237" description="DUF1598 domain-containing protein" evidence="1">
    <location>
        <begin position="27"/>
        <end position="447"/>
    </location>
</feature>
<evidence type="ECO:0008006" key="4">
    <source>
        <dbReference type="Google" id="ProtNLM"/>
    </source>
</evidence>
<sequence precursor="true">MNRFSTRYRCPVFVLALGLAWSLATAELSAQFVQQAIGGIAVDAEGVVQAPTVEDEAALAKMRESALAEVPEDLQAFTDVRAVSLKQLEAEVAKHLAEGSELPESVRYLAGLQRVKYVFVYPEQNDVVIAGPAEGWRVDRLGNVVGATTGRPVLLLEDLVVALRTRDVEQLEAISCSIDPTPAGMQRLRGVMRRIQSMGDPEQTMTTMEEALGPQVVTVTGVPQSSHFARTMVAADFRMKRLAMGFDASPVGDMPSFMEMLASSRGSTSATPRWWLAPKYEPLAKDAAGLAWELRGQGVQCLTEEDHFNAAGIRQSSSKAGAAATAWANKFTERFNELADHDSSFGSLRNAMDLAVVAALIDKQGLLDKAGLTLPELTHALALSEYYAPRQVNSQANFVRRRNDFVVSASGGVQLIPWTVADEIEEVAAVGDVRAKLAAPSGNWTWQ</sequence>
<name>A0A5B9Q937_9BACT</name>
<evidence type="ECO:0000256" key="1">
    <source>
        <dbReference type="SAM" id="SignalP"/>
    </source>
</evidence>
<feature type="signal peptide" evidence="1">
    <location>
        <begin position="1"/>
        <end position="26"/>
    </location>
</feature>
<dbReference type="OrthoDB" id="233246at2"/>
<keyword evidence="3" id="KW-1185">Reference proteome</keyword>
<protein>
    <recommendedName>
        <fullName evidence="4">DUF1598 domain-containing protein</fullName>
    </recommendedName>
</protein>
<dbReference type="AlphaFoldDB" id="A0A5B9Q937"/>
<dbReference type="KEGG" id="bgok:Pr1d_13570"/>
<dbReference type="Proteomes" id="UP000323917">
    <property type="component" value="Chromosome"/>
</dbReference>
<accession>A0A5B9Q937</accession>
<proteinExistence type="predicted"/>
<evidence type="ECO:0000313" key="2">
    <source>
        <dbReference type="EMBL" id="QEG34085.1"/>
    </source>
</evidence>
<evidence type="ECO:0000313" key="3">
    <source>
        <dbReference type="Proteomes" id="UP000323917"/>
    </source>
</evidence>
<keyword evidence="1" id="KW-0732">Signal</keyword>
<dbReference type="InterPro" id="IPR011487">
    <property type="entry name" value="DUF1598"/>
</dbReference>
<dbReference type="EMBL" id="CP042913">
    <property type="protein sequence ID" value="QEG34085.1"/>
    <property type="molecule type" value="Genomic_DNA"/>
</dbReference>
<gene>
    <name evidence="2" type="ORF">Pr1d_13570</name>
</gene>
<dbReference type="RefSeq" id="WP_148072779.1">
    <property type="nucleotide sequence ID" value="NZ_CP042913.1"/>
</dbReference>
<reference evidence="2 3" key="1">
    <citation type="submission" date="2019-08" db="EMBL/GenBank/DDBJ databases">
        <title>Deep-cultivation of Planctomycetes and their phenomic and genomic characterization uncovers novel biology.</title>
        <authorList>
            <person name="Wiegand S."/>
            <person name="Jogler M."/>
            <person name="Boedeker C."/>
            <person name="Pinto D."/>
            <person name="Vollmers J."/>
            <person name="Rivas-Marin E."/>
            <person name="Kohn T."/>
            <person name="Peeters S.H."/>
            <person name="Heuer A."/>
            <person name="Rast P."/>
            <person name="Oberbeckmann S."/>
            <person name="Bunk B."/>
            <person name="Jeske O."/>
            <person name="Meyerdierks A."/>
            <person name="Storesund J.E."/>
            <person name="Kallscheuer N."/>
            <person name="Luecker S."/>
            <person name="Lage O.M."/>
            <person name="Pohl T."/>
            <person name="Merkel B.J."/>
            <person name="Hornburger P."/>
            <person name="Mueller R.-W."/>
            <person name="Bruemmer F."/>
            <person name="Labrenz M."/>
            <person name="Spormann A.M."/>
            <person name="Op den Camp H."/>
            <person name="Overmann J."/>
            <person name="Amann R."/>
            <person name="Jetten M.S.M."/>
            <person name="Mascher T."/>
            <person name="Medema M.H."/>
            <person name="Devos D.P."/>
            <person name="Kaster A.-K."/>
            <person name="Ovreas L."/>
            <person name="Rohde M."/>
            <person name="Galperin M.Y."/>
            <person name="Jogler C."/>
        </authorList>
    </citation>
    <scope>NUCLEOTIDE SEQUENCE [LARGE SCALE GENOMIC DNA]</scope>
    <source>
        <strain evidence="2 3">Pr1d</strain>
    </source>
</reference>